<dbReference type="EC" id="3.4.13.19" evidence="2"/>
<dbReference type="EMBL" id="KL648622">
    <property type="protein sequence ID" value="KEY67379.1"/>
    <property type="molecule type" value="Genomic_DNA"/>
</dbReference>
<keyword evidence="2" id="KW-0645">Protease</keyword>
<dbReference type="GO" id="GO:0070573">
    <property type="term" value="F:metallodipeptidase activity"/>
    <property type="evidence" value="ECO:0007669"/>
    <property type="project" value="InterPro"/>
</dbReference>
<keyword evidence="2" id="KW-0378">Hydrolase</keyword>
<dbReference type="Gene3D" id="3.20.20.140">
    <property type="entry name" value="Metal-dependent hydrolases"/>
    <property type="match status" value="1"/>
</dbReference>
<dbReference type="Proteomes" id="UP000028045">
    <property type="component" value="Unassembled WGS sequence"/>
</dbReference>
<comment type="similarity">
    <text evidence="2">Belongs to the metallo-dependent hydrolases superfamily. Peptidase M19 family.</text>
</comment>
<keyword evidence="2" id="KW-0479">Metal-binding</keyword>
<dbReference type="GO" id="GO:0046872">
    <property type="term" value="F:metal ion binding"/>
    <property type="evidence" value="ECO:0007669"/>
    <property type="project" value="UniProtKB-UniRule"/>
</dbReference>
<name>A0A084AQ00_STACB</name>
<sequence>MAPSSSTLPFRKDIEGASTAQIRRQAPKVTPRKLIATIFITLIVLSTFNGPFSRGYHHVSGRLCHRPKSVQDRARKILAHTPLIDGHVDLPVALRFLYGNRLYEDNFTQPFEHGGLFGHVDLQRLRQGQAGGAFWSVFAPCPDNLTDFSDENYAASLQFTMDQIDVMTRLKAAYPDEFGQSSSSHGALKDFKSGKLISPLGVEGLHQIANSASNLRLFHSLGVRYATLTHNCNNKFADAAVYNDRKADPVWGGVSEHGKKLIREMNRIGMIVDLSHVSDDTMTHVLGGRDDWAGSEAPVIFSHSSAWSVCPHPRNVKDDVLQLVKDRNSLVMVNIAPQFISCIDNDNKNGIPDFDPEHSNLAQVVKHIMHIGNLIGFDHVGIGTDFDGIGTVPEGLEDVSKYPDLVAALLEEGVSDADAAKIVGGNALRVWGEVEAVAAKLQAAGVPILEDERKSMFPADFAHFMS</sequence>
<evidence type="ECO:0000313" key="4">
    <source>
        <dbReference type="Proteomes" id="UP000028045"/>
    </source>
</evidence>
<gene>
    <name evidence="3" type="ORF">S7711_07589</name>
</gene>
<keyword evidence="2" id="KW-0862">Zinc</keyword>
<dbReference type="PANTHER" id="PTHR10443:SF12">
    <property type="entry name" value="DIPEPTIDASE"/>
    <property type="match status" value="1"/>
</dbReference>
<proteinExistence type="inferred from homology"/>
<keyword evidence="1 2" id="KW-0224">Dipeptidase</keyword>
<dbReference type="GO" id="GO:0006508">
    <property type="term" value="P:proteolysis"/>
    <property type="evidence" value="ECO:0007669"/>
    <property type="project" value="UniProtKB-KW"/>
</dbReference>
<organism evidence="3 4">
    <name type="scientific">Stachybotrys chartarum (strain CBS 109288 / IBT 7711)</name>
    <name type="common">Toxic black mold</name>
    <name type="synonym">Stilbospora chartarum</name>
    <dbReference type="NCBI Taxonomy" id="1280523"/>
    <lineage>
        <taxon>Eukaryota</taxon>
        <taxon>Fungi</taxon>
        <taxon>Dikarya</taxon>
        <taxon>Ascomycota</taxon>
        <taxon>Pezizomycotina</taxon>
        <taxon>Sordariomycetes</taxon>
        <taxon>Hypocreomycetidae</taxon>
        <taxon>Hypocreales</taxon>
        <taxon>Stachybotryaceae</taxon>
        <taxon>Stachybotrys</taxon>
    </lineage>
</organism>
<evidence type="ECO:0000256" key="1">
    <source>
        <dbReference type="ARBA" id="ARBA00022997"/>
    </source>
</evidence>
<protein>
    <recommendedName>
        <fullName evidence="2">Dipeptidase</fullName>
        <ecNumber evidence="2">3.4.13.19</ecNumber>
    </recommendedName>
</protein>
<keyword evidence="2" id="KW-0482">Metalloprotease</keyword>
<dbReference type="AlphaFoldDB" id="A0A084AQ00"/>
<comment type="cofactor">
    <cofactor evidence="2">
        <name>Zn(2+)</name>
        <dbReference type="ChEBI" id="CHEBI:29105"/>
    </cofactor>
</comment>
<dbReference type="HOGENOM" id="CLU_031404_4_0_1"/>
<comment type="catalytic activity">
    <reaction evidence="2">
        <text>an L-aminoacyl-L-amino acid + H2O = 2 an L-alpha-amino acid</text>
        <dbReference type="Rhea" id="RHEA:48940"/>
        <dbReference type="ChEBI" id="CHEBI:15377"/>
        <dbReference type="ChEBI" id="CHEBI:59869"/>
        <dbReference type="ChEBI" id="CHEBI:77460"/>
        <dbReference type="EC" id="3.4.13.19"/>
    </reaction>
</comment>
<dbReference type="OrthoDB" id="445695at2759"/>
<dbReference type="InterPro" id="IPR008257">
    <property type="entry name" value="Pept_M19"/>
</dbReference>
<evidence type="ECO:0000256" key="2">
    <source>
        <dbReference type="RuleBase" id="RU341113"/>
    </source>
</evidence>
<dbReference type="InterPro" id="IPR032466">
    <property type="entry name" value="Metal_Hydrolase"/>
</dbReference>
<dbReference type="PROSITE" id="PS51365">
    <property type="entry name" value="RENAL_DIPEPTIDASE_2"/>
    <property type="match status" value="1"/>
</dbReference>
<dbReference type="PANTHER" id="PTHR10443">
    <property type="entry name" value="MICROSOMAL DIPEPTIDASE"/>
    <property type="match status" value="1"/>
</dbReference>
<reference evidence="3 4" key="1">
    <citation type="journal article" date="2014" name="BMC Genomics">
        <title>Comparative genome sequencing reveals chemotype-specific gene clusters in the toxigenic black mold Stachybotrys.</title>
        <authorList>
            <person name="Semeiks J."/>
            <person name="Borek D."/>
            <person name="Otwinowski Z."/>
            <person name="Grishin N.V."/>
        </authorList>
    </citation>
    <scope>NUCLEOTIDE SEQUENCE [LARGE SCALE GENOMIC DNA]</scope>
    <source>
        <strain evidence="4">CBS 109288 / IBT 7711</strain>
    </source>
</reference>
<accession>A0A084AQ00</accession>
<dbReference type="Pfam" id="PF01244">
    <property type="entry name" value="Peptidase_M19"/>
    <property type="match status" value="1"/>
</dbReference>
<keyword evidence="4" id="KW-1185">Reference proteome</keyword>
<evidence type="ECO:0000313" key="3">
    <source>
        <dbReference type="EMBL" id="KEY67379.1"/>
    </source>
</evidence>
<dbReference type="CDD" id="cd01301">
    <property type="entry name" value="rDP_like"/>
    <property type="match status" value="1"/>
</dbReference>
<dbReference type="SUPFAM" id="SSF51556">
    <property type="entry name" value="Metallo-dependent hydrolases"/>
    <property type="match status" value="1"/>
</dbReference>